<dbReference type="Proteomes" id="UP000483035">
    <property type="component" value="Unassembled WGS sequence"/>
</dbReference>
<proteinExistence type="predicted"/>
<protein>
    <submittedName>
        <fullName evidence="2">Uncharacterized protein</fullName>
    </submittedName>
</protein>
<organism evidence="2 3">
    <name type="scientific">Rhizobium lusitanum</name>
    <dbReference type="NCBI Taxonomy" id="293958"/>
    <lineage>
        <taxon>Bacteria</taxon>
        <taxon>Pseudomonadati</taxon>
        <taxon>Pseudomonadota</taxon>
        <taxon>Alphaproteobacteria</taxon>
        <taxon>Hyphomicrobiales</taxon>
        <taxon>Rhizobiaceae</taxon>
        <taxon>Rhizobium/Agrobacterium group</taxon>
        <taxon>Rhizobium</taxon>
    </lineage>
</organism>
<sequence>MARFHRLPGDHLTSEQVDLLQKVLDSITCQPWFDDSQHRRDSLVVRLTFLIQIGIVDAAHLQCIGVSWAVKDFSGSQVKASRPTPSSTHLRTSH</sequence>
<dbReference type="AlphaFoldDB" id="A0A6L9UDC6"/>
<feature type="region of interest" description="Disordered" evidence="1">
    <location>
        <begin position="75"/>
        <end position="94"/>
    </location>
</feature>
<evidence type="ECO:0000313" key="2">
    <source>
        <dbReference type="EMBL" id="NEI73933.1"/>
    </source>
</evidence>
<comment type="caution">
    <text evidence="2">The sequence shown here is derived from an EMBL/GenBank/DDBJ whole genome shotgun (WGS) entry which is preliminary data.</text>
</comment>
<name>A0A6L9UDC6_9HYPH</name>
<dbReference type="RefSeq" id="WP_163992701.1">
    <property type="nucleotide sequence ID" value="NZ_WUEY01000023.1"/>
</dbReference>
<evidence type="ECO:0000313" key="3">
    <source>
        <dbReference type="Proteomes" id="UP000483035"/>
    </source>
</evidence>
<evidence type="ECO:0000256" key="1">
    <source>
        <dbReference type="SAM" id="MobiDB-lite"/>
    </source>
</evidence>
<dbReference type="EMBL" id="WUEY01000023">
    <property type="protein sequence ID" value="NEI73933.1"/>
    <property type="molecule type" value="Genomic_DNA"/>
</dbReference>
<gene>
    <name evidence="2" type="ORF">GR212_30710</name>
</gene>
<reference evidence="2 3" key="1">
    <citation type="submission" date="2019-12" db="EMBL/GenBank/DDBJ databases">
        <title>Rhizobium genotypes associated with high levels of biological nitrogen fixation by grain legumes in a temperate-maritime cropping system.</title>
        <authorList>
            <person name="Maluk M."/>
            <person name="Francesc Ferrando Molina F."/>
            <person name="Lopez Del Egido L."/>
            <person name="Lafos M."/>
            <person name="Langarica-Fuentes A."/>
            <person name="Gebre Yohannes G."/>
            <person name="Young M.W."/>
            <person name="Martin P."/>
            <person name="Gantlett R."/>
            <person name="Kenicer G."/>
            <person name="Hawes C."/>
            <person name="Begg G.S."/>
            <person name="Quilliam R.S."/>
            <person name="Squire G.R."/>
            <person name="Poole P.S."/>
            <person name="Young P.W."/>
            <person name="Iannetta P.M."/>
            <person name="James E.K."/>
        </authorList>
    </citation>
    <scope>NUCLEOTIDE SEQUENCE [LARGE SCALE GENOMIC DNA]</scope>
    <source>
        <strain evidence="2 3">JHI1118</strain>
    </source>
</reference>
<accession>A0A6L9UDC6</accession>